<dbReference type="GO" id="GO:0070761">
    <property type="term" value="C:pre-snoRNP complex"/>
    <property type="evidence" value="ECO:0007669"/>
    <property type="project" value="TreeGrafter"/>
</dbReference>
<dbReference type="Gene3D" id="3.30.60.190">
    <property type="match status" value="1"/>
</dbReference>
<dbReference type="GO" id="GO:0000492">
    <property type="term" value="P:box C/D snoRNP assembly"/>
    <property type="evidence" value="ECO:0007669"/>
    <property type="project" value="TreeGrafter"/>
</dbReference>
<protein>
    <submittedName>
        <fullName evidence="9">Box C/D snoRNA protein 1</fullName>
    </submittedName>
</protein>
<evidence type="ECO:0000256" key="7">
    <source>
        <dbReference type="PROSITE-ProRule" id="PRU00453"/>
    </source>
</evidence>
<dbReference type="Pfam" id="PF25790">
    <property type="entry name" value="BCD1"/>
    <property type="match status" value="1"/>
</dbReference>
<dbReference type="GO" id="GO:0008270">
    <property type="term" value="F:zinc ion binding"/>
    <property type="evidence" value="ECO:0007669"/>
    <property type="project" value="UniProtKB-UniRule"/>
</dbReference>
<evidence type="ECO:0000256" key="2">
    <source>
        <dbReference type="ARBA" id="ARBA00022723"/>
    </source>
</evidence>
<evidence type="ECO:0000256" key="4">
    <source>
        <dbReference type="ARBA" id="ARBA00022833"/>
    </source>
</evidence>
<dbReference type="GO" id="GO:0005634">
    <property type="term" value="C:nucleus"/>
    <property type="evidence" value="ECO:0007669"/>
    <property type="project" value="TreeGrafter"/>
</dbReference>
<proteinExistence type="inferred from homology"/>
<dbReference type="Proteomes" id="UP001249851">
    <property type="component" value="Unassembled WGS sequence"/>
</dbReference>
<evidence type="ECO:0000256" key="5">
    <source>
        <dbReference type="ARBA" id="ARBA00049598"/>
    </source>
</evidence>
<dbReference type="GO" id="GO:0048254">
    <property type="term" value="P:snoRNA localization"/>
    <property type="evidence" value="ECO:0007669"/>
    <property type="project" value="TreeGrafter"/>
</dbReference>
<dbReference type="CDD" id="cd23023">
    <property type="entry name" value="zf-HIT_BCD1"/>
    <property type="match status" value="1"/>
</dbReference>
<evidence type="ECO:0000256" key="3">
    <source>
        <dbReference type="ARBA" id="ARBA00022771"/>
    </source>
</evidence>
<evidence type="ECO:0000313" key="9">
    <source>
        <dbReference type="EMBL" id="KAK2564948.1"/>
    </source>
</evidence>
<keyword evidence="10" id="KW-1185">Reference proteome</keyword>
<comment type="similarity">
    <text evidence="6">Belongs to the BCD1 family.</text>
</comment>
<organism evidence="9 10">
    <name type="scientific">Acropora cervicornis</name>
    <name type="common">Staghorn coral</name>
    <dbReference type="NCBI Taxonomy" id="6130"/>
    <lineage>
        <taxon>Eukaryota</taxon>
        <taxon>Metazoa</taxon>
        <taxon>Cnidaria</taxon>
        <taxon>Anthozoa</taxon>
        <taxon>Hexacorallia</taxon>
        <taxon>Scleractinia</taxon>
        <taxon>Astrocoeniina</taxon>
        <taxon>Acroporidae</taxon>
        <taxon>Acropora</taxon>
    </lineage>
</organism>
<dbReference type="GO" id="GO:0000463">
    <property type="term" value="P:maturation of LSU-rRNA from tricistronic rRNA transcript (SSU-rRNA, 5.8S rRNA, LSU-rRNA)"/>
    <property type="evidence" value="ECO:0007669"/>
    <property type="project" value="TreeGrafter"/>
</dbReference>
<dbReference type="PANTHER" id="PTHR13483:SF3">
    <property type="entry name" value="BOX C_D SNORNA PROTEIN 1"/>
    <property type="match status" value="1"/>
</dbReference>
<comment type="caution">
    <text evidence="9">The sequence shown here is derived from an EMBL/GenBank/DDBJ whole genome shotgun (WGS) entry which is preliminary data.</text>
</comment>
<evidence type="ECO:0000256" key="6">
    <source>
        <dbReference type="ARBA" id="ARBA00049654"/>
    </source>
</evidence>
<dbReference type="PROSITE" id="PS51083">
    <property type="entry name" value="ZF_HIT"/>
    <property type="match status" value="1"/>
</dbReference>
<dbReference type="InterPro" id="IPR057721">
    <property type="entry name" value="BCD1_alpha/beta"/>
</dbReference>
<sequence length="296" mass="33458">MPRGRMVAKMAESEASKKSCNVCGKSNPKYQCPGCERKSCSLACVKCHKKQFLCSGARCKTKFISVGNFTDRDFLSDYRFLEDVDRLAFTASHDSQRSWKQWGPEASLLRRKAKESGVKLKLMPVGMSKRKENSSKFDKASKCVMWRVRWLFPQAGMECVDNRISELTIMRDALMKYIDSKKADPVHKQSLKNYNAIGVQGMSVFLRVEPLPASKLRFYQLDISRSIKECLAGKLIVEFPTFHVVLPSKVTSYPTMDHKETCDNNAGSVNGEEKEFSVASIPVKEKCAEACQDECI</sequence>
<reference evidence="9" key="1">
    <citation type="journal article" date="2023" name="G3 (Bethesda)">
        <title>Whole genome assembly and annotation of the endangered Caribbean coral Acropora cervicornis.</title>
        <authorList>
            <person name="Selwyn J.D."/>
            <person name="Vollmer S.V."/>
        </authorList>
    </citation>
    <scope>NUCLEOTIDE SEQUENCE</scope>
    <source>
        <strain evidence="9">K2</strain>
    </source>
</reference>
<gene>
    <name evidence="9" type="ORF">P5673_011657</name>
</gene>
<keyword evidence="3 7" id="KW-0863">Zinc-finger</keyword>
<dbReference type="PANTHER" id="PTHR13483">
    <property type="entry name" value="BOX C_D SNORNA PROTEIN 1-RELATED"/>
    <property type="match status" value="1"/>
</dbReference>
<comment type="function">
    <text evidence="5">Required for box C/D snoRNAs accumulation involved in snoRNA processing, snoRNA transport to the nucleolus and ribosome biogenesis.</text>
</comment>
<evidence type="ECO:0000259" key="8">
    <source>
        <dbReference type="PROSITE" id="PS51083"/>
    </source>
</evidence>
<feature type="domain" description="HIT-type" evidence="8">
    <location>
        <begin position="20"/>
        <end position="54"/>
    </location>
</feature>
<dbReference type="SUPFAM" id="SSF144232">
    <property type="entry name" value="HIT/MYND zinc finger-like"/>
    <property type="match status" value="1"/>
</dbReference>
<dbReference type="AlphaFoldDB" id="A0AAD9V8A2"/>
<evidence type="ECO:0000256" key="1">
    <source>
        <dbReference type="ARBA" id="ARBA00022553"/>
    </source>
</evidence>
<keyword evidence="2" id="KW-0479">Metal-binding</keyword>
<name>A0AAD9V8A2_ACRCE</name>
<reference evidence="9" key="2">
    <citation type="journal article" date="2023" name="Science">
        <title>Genomic signatures of disease resistance in endangered staghorn corals.</title>
        <authorList>
            <person name="Vollmer S.V."/>
            <person name="Selwyn J.D."/>
            <person name="Despard B.A."/>
            <person name="Roesel C.L."/>
        </authorList>
    </citation>
    <scope>NUCLEOTIDE SEQUENCE</scope>
    <source>
        <strain evidence="9">K2</strain>
    </source>
</reference>
<evidence type="ECO:0000313" key="10">
    <source>
        <dbReference type="Proteomes" id="UP001249851"/>
    </source>
</evidence>
<dbReference type="Pfam" id="PF04438">
    <property type="entry name" value="zf-HIT"/>
    <property type="match status" value="1"/>
</dbReference>
<dbReference type="InterPro" id="IPR051639">
    <property type="entry name" value="BCD1"/>
</dbReference>
<accession>A0AAD9V8A2</accession>
<dbReference type="InterPro" id="IPR007529">
    <property type="entry name" value="Znf_HIT"/>
</dbReference>
<keyword evidence="4" id="KW-0862">Zinc</keyword>
<keyword evidence="1" id="KW-0597">Phosphoprotein</keyword>
<dbReference type="EMBL" id="JARQWQ010000021">
    <property type="protein sequence ID" value="KAK2564948.1"/>
    <property type="molecule type" value="Genomic_DNA"/>
</dbReference>